<keyword evidence="3" id="KW-1185">Reference proteome</keyword>
<name>A0A9P4PLC6_9PLEO</name>
<accession>A0A9P4PLC6</accession>
<organism evidence="2 3">
    <name type="scientific">Karstenula rhodostoma CBS 690.94</name>
    <dbReference type="NCBI Taxonomy" id="1392251"/>
    <lineage>
        <taxon>Eukaryota</taxon>
        <taxon>Fungi</taxon>
        <taxon>Dikarya</taxon>
        <taxon>Ascomycota</taxon>
        <taxon>Pezizomycotina</taxon>
        <taxon>Dothideomycetes</taxon>
        <taxon>Pleosporomycetidae</taxon>
        <taxon>Pleosporales</taxon>
        <taxon>Massarineae</taxon>
        <taxon>Didymosphaeriaceae</taxon>
        <taxon>Karstenula</taxon>
    </lineage>
</organism>
<feature type="compositionally biased region" description="Polar residues" evidence="1">
    <location>
        <begin position="57"/>
        <end position="74"/>
    </location>
</feature>
<gene>
    <name evidence="2" type="ORF">P171DRAFT_256947</name>
</gene>
<sequence>MAGQGSWMKTFVPALEVARRAFPPQPSAPSRAAHLTLCGHVASGRPLFKRPRPRTASPGSCSLSRPFPQASTLSACGPRPATPPLPLRDVPALTARPRHPEASILPSSALQSGPPDMGCPPDGPSGSHGSLRRRRWPSPFRSLESR</sequence>
<dbReference type="EMBL" id="MU001498">
    <property type="protein sequence ID" value="KAF2446311.1"/>
    <property type="molecule type" value="Genomic_DNA"/>
</dbReference>
<proteinExistence type="predicted"/>
<reference evidence="2" key="1">
    <citation type="journal article" date="2020" name="Stud. Mycol.">
        <title>101 Dothideomycetes genomes: a test case for predicting lifestyles and emergence of pathogens.</title>
        <authorList>
            <person name="Haridas S."/>
            <person name="Albert R."/>
            <person name="Binder M."/>
            <person name="Bloem J."/>
            <person name="Labutti K."/>
            <person name="Salamov A."/>
            <person name="Andreopoulos B."/>
            <person name="Baker S."/>
            <person name="Barry K."/>
            <person name="Bills G."/>
            <person name="Bluhm B."/>
            <person name="Cannon C."/>
            <person name="Castanera R."/>
            <person name="Culley D."/>
            <person name="Daum C."/>
            <person name="Ezra D."/>
            <person name="Gonzalez J."/>
            <person name="Henrissat B."/>
            <person name="Kuo A."/>
            <person name="Liang C."/>
            <person name="Lipzen A."/>
            <person name="Lutzoni F."/>
            <person name="Magnuson J."/>
            <person name="Mondo S."/>
            <person name="Nolan M."/>
            <person name="Ohm R."/>
            <person name="Pangilinan J."/>
            <person name="Park H.-J."/>
            <person name="Ramirez L."/>
            <person name="Alfaro M."/>
            <person name="Sun H."/>
            <person name="Tritt A."/>
            <person name="Yoshinaga Y."/>
            <person name="Zwiers L.-H."/>
            <person name="Turgeon B."/>
            <person name="Goodwin S."/>
            <person name="Spatafora J."/>
            <person name="Crous P."/>
            <person name="Grigoriev I."/>
        </authorList>
    </citation>
    <scope>NUCLEOTIDE SEQUENCE</scope>
    <source>
        <strain evidence="2">CBS 690.94</strain>
    </source>
</reference>
<evidence type="ECO:0000313" key="3">
    <source>
        <dbReference type="Proteomes" id="UP000799764"/>
    </source>
</evidence>
<dbReference type="AlphaFoldDB" id="A0A9P4PLC6"/>
<evidence type="ECO:0000256" key="1">
    <source>
        <dbReference type="SAM" id="MobiDB-lite"/>
    </source>
</evidence>
<evidence type="ECO:0000313" key="2">
    <source>
        <dbReference type="EMBL" id="KAF2446311.1"/>
    </source>
</evidence>
<dbReference type="Proteomes" id="UP000799764">
    <property type="component" value="Unassembled WGS sequence"/>
</dbReference>
<protein>
    <submittedName>
        <fullName evidence="2">Uncharacterized protein</fullName>
    </submittedName>
</protein>
<comment type="caution">
    <text evidence="2">The sequence shown here is derived from an EMBL/GenBank/DDBJ whole genome shotgun (WGS) entry which is preliminary data.</text>
</comment>
<feature type="region of interest" description="Disordered" evidence="1">
    <location>
        <begin position="44"/>
        <end position="146"/>
    </location>
</feature>